<dbReference type="RefSeq" id="WP_017261913.1">
    <property type="nucleotide sequence ID" value="NZ_AUAW01000001.1"/>
</dbReference>
<organism evidence="8 9">
    <name type="scientific">Furfurilactobacillus rossiae DSM 15814</name>
    <dbReference type="NCBI Taxonomy" id="1114972"/>
    <lineage>
        <taxon>Bacteria</taxon>
        <taxon>Bacillati</taxon>
        <taxon>Bacillota</taxon>
        <taxon>Bacilli</taxon>
        <taxon>Lactobacillales</taxon>
        <taxon>Lactobacillaceae</taxon>
        <taxon>Furfurilactobacillus</taxon>
    </lineage>
</organism>
<dbReference type="Proteomes" id="UP000051999">
    <property type="component" value="Unassembled WGS sequence"/>
</dbReference>
<keyword evidence="4 7" id="KW-1133">Transmembrane helix</keyword>
<feature type="binding site" evidence="6">
    <location>
        <position position="191"/>
    </location>
    <ligand>
        <name>Zn(2+)</name>
        <dbReference type="ChEBI" id="CHEBI:29105"/>
    </ligand>
</feature>
<feature type="transmembrane region" description="Helical" evidence="7">
    <location>
        <begin position="53"/>
        <end position="74"/>
    </location>
</feature>
<comment type="caution">
    <text evidence="8">The sequence shown here is derived from an EMBL/GenBank/DDBJ whole genome shotgun (WGS) entry which is preliminary data.</text>
</comment>
<evidence type="ECO:0000256" key="5">
    <source>
        <dbReference type="ARBA" id="ARBA00023136"/>
    </source>
</evidence>
<evidence type="ECO:0000256" key="7">
    <source>
        <dbReference type="SAM" id="Phobius"/>
    </source>
</evidence>
<keyword evidence="6" id="KW-0479">Metal-binding</keyword>
<feature type="binding site" evidence="6">
    <location>
        <position position="69"/>
    </location>
    <ligand>
        <name>Zn(2+)</name>
        <dbReference type="ChEBI" id="CHEBI:29105"/>
    </ligand>
</feature>
<feature type="transmembrane region" description="Helical" evidence="7">
    <location>
        <begin position="191"/>
        <end position="212"/>
    </location>
</feature>
<dbReference type="OrthoDB" id="9813689at2"/>
<dbReference type="EMBL" id="AZFF01000001">
    <property type="protein sequence ID" value="KRL57187.1"/>
    <property type="molecule type" value="Genomic_DNA"/>
</dbReference>
<accession>A0A0R1RVF0</accession>
<reference evidence="8 9" key="1">
    <citation type="journal article" date="2015" name="Genome Announc.">
        <title>Expanding the biotechnology potential of lactobacilli through comparative genomics of 213 strains and associated genera.</title>
        <authorList>
            <person name="Sun Z."/>
            <person name="Harris H.M."/>
            <person name="McCann A."/>
            <person name="Guo C."/>
            <person name="Argimon S."/>
            <person name="Zhang W."/>
            <person name="Yang X."/>
            <person name="Jeffery I.B."/>
            <person name="Cooney J.C."/>
            <person name="Kagawa T.F."/>
            <person name="Liu W."/>
            <person name="Song Y."/>
            <person name="Salvetti E."/>
            <person name="Wrobel A."/>
            <person name="Rasinkangas P."/>
            <person name="Parkhill J."/>
            <person name="Rea M.C."/>
            <person name="O'Sullivan O."/>
            <person name="Ritari J."/>
            <person name="Douillard F.P."/>
            <person name="Paul Ross R."/>
            <person name="Yang R."/>
            <person name="Briner A.E."/>
            <person name="Felis G.E."/>
            <person name="de Vos W.M."/>
            <person name="Barrangou R."/>
            <person name="Klaenhammer T.R."/>
            <person name="Caufield P.W."/>
            <person name="Cui Y."/>
            <person name="Zhang H."/>
            <person name="O'Toole P.W."/>
        </authorList>
    </citation>
    <scope>NUCLEOTIDE SEQUENCE [LARGE SCALE GENOMIC DNA]</scope>
    <source>
        <strain evidence="8 9">DSM 15814</strain>
    </source>
</reference>
<comment type="subcellular location">
    <subcellularLocation>
        <location evidence="1">Endomembrane system</location>
        <topology evidence="1">Multi-pass membrane protein</topology>
    </subcellularLocation>
</comment>
<dbReference type="PANTHER" id="PTHR20855">
    <property type="entry name" value="ADIPOR/PROGESTIN RECEPTOR-RELATED"/>
    <property type="match status" value="1"/>
</dbReference>
<keyword evidence="3 7" id="KW-0812">Transmembrane</keyword>
<dbReference type="GO" id="GO:0016020">
    <property type="term" value="C:membrane"/>
    <property type="evidence" value="ECO:0007669"/>
    <property type="project" value="InterPro"/>
</dbReference>
<feature type="transmembrane region" description="Helical" evidence="7">
    <location>
        <begin position="136"/>
        <end position="157"/>
    </location>
</feature>
<dbReference type="Pfam" id="PF03006">
    <property type="entry name" value="HlyIII"/>
    <property type="match status" value="1"/>
</dbReference>
<keyword evidence="9" id="KW-1185">Reference proteome</keyword>
<evidence type="ECO:0000256" key="2">
    <source>
        <dbReference type="ARBA" id="ARBA00008488"/>
    </source>
</evidence>
<dbReference type="NCBIfam" id="TIGR01065">
    <property type="entry name" value="hlyIII"/>
    <property type="match status" value="1"/>
</dbReference>
<protein>
    <submittedName>
        <fullName evidence="8">Hemolysin III-like protein</fullName>
    </submittedName>
</protein>
<dbReference type="AlphaFoldDB" id="A0A0R1RVF0"/>
<gene>
    <name evidence="8" type="ORF">FD35_GL000194</name>
</gene>
<dbReference type="PANTHER" id="PTHR20855:SF129">
    <property type="entry name" value="HEMOLYSIN-3 HOMOLOG"/>
    <property type="match status" value="1"/>
</dbReference>
<sequence>MQQQHSRTYTIINEVFNAITHGIGFGLAIAGLVILIIRAVHTGSSLRVVTFTIYGSILILFYLSSTLFHALVFTKAKHVFQVFDHSAIYLLIAGTYTPYSLLVIRGVRGWIILSVIWVMAIAGIVYKSIWLGRFNIVSTVIYVVMGWMCLFAFPQLYHGLGITGFWLLVGGGVAFTVGAIIYSFKQIPFGHVIWHLFVMFGSALMYFSILFYA</sequence>
<feature type="transmembrane region" description="Helical" evidence="7">
    <location>
        <begin position="163"/>
        <end position="184"/>
    </location>
</feature>
<keyword evidence="5 7" id="KW-0472">Membrane</keyword>
<dbReference type="GO" id="GO:0046872">
    <property type="term" value="F:metal ion binding"/>
    <property type="evidence" value="ECO:0007669"/>
    <property type="project" value="UniProtKB-KW"/>
</dbReference>
<proteinExistence type="inferred from homology"/>
<dbReference type="GO" id="GO:0140911">
    <property type="term" value="F:pore-forming activity"/>
    <property type="evidence" value="ECO:0007669"/>
    <property type="project" value="InterPro"/>
</dbReference>
<dbReference type="eggNOG" id="COG1272">
    <property type="taxonomic scope" value="Bacteria"/>
</dbReference>
<dbReference type="STRING" id="1114972.FD35_GL000194"/>
<evidence type="ECO:0000256" key="3">
    <source>
        <dbReference type="ARBA" id="ARBA00022692"/>
    </source>
</evidence>
<feature type="transmembrane region" description="Helical" evidence="7">
    <location>
        <begin position="21"/>
        <end position="41"/>
    </location>
</feature>
<dbReference type="GO" id="GO:0012505">
    <property type="term" value="C:endomembrane system"/>
    <property type="evidence" value="ECO:0007669"/>
    <property type="project" value="UniProtKB-SubCell"/>
</dbReference>
<evidence type="ECO:0000256" key="6">
    <source>
        <dbReference type="PIRSR" id="PIRSR604254-1"/>
    </source>
</evidence>
<evidence type="ECO:0000313" key="8">
    <source>
        <dbReference type="EMBL" id="KRL57187.1"/>
    </source>
</evidence>
<dbReference type="PATRIC" id="fig|1114972.6.peg.195"/>
<feature type="binding site" evidence="6">
    <location>
        <position position="195"/>
    </location>
    <ligand>
        <name>Zn(2+)</name>
        <dbReference type="ChEBI" id="CHEBI:29105"/>
    </ligand>
</feature>
<feature type="transmembrane region" description="Helical" evidence="7">
    <location>
        <begin position="86"/>
        <end position="104"/>
    </location>
</feature>
<dbReference type="InterPro" id="IPR004254">
    <property type="entry name" value="AdipoR/HlyIII-related"/>
</dbReference>
<evidence type="ECO:0000256" key="1">
    <source>
        <dbReference type="ARBA" id="ARBA00004127"/>
    </source>
</evidence>
<evidence type="ECO:0000256" key="4">
    <source>
        <dbReference type="ARBA" id="ARBA00022989"/>
    </source>
</evidence>
<comment type="similarity">
    <text evidence="2">Belongs to the UPF0073 (Hly-III) family.</text>
</comment>
<name>A0A0R1RVF0_9LACO</name>
<evidence type="ECO:0000313" key="9">
    <source>
        <dbReference type="Proteomes" id="UP000051999"/>
    </source>
</evidence>
<dbReference type="InterPro" id="IPR005744">
    <property type="entry name" value="Hy-lIII"/>
</dbReference>
<feature type="transmembrane region" description="Helical" evidence="7">
    <location>
        <begin position="110"/>
        <end position="129"/>
    </location>
</feature>
<keyword evidence="6" id="KW-0862">Zinc</keyword>